<protein>
    <submittedName>
        <fullName evidence="2">Uncharacterized protein</fullName>
    </submittedName>
</protein>
<name>A0AC34G6F4_9BILA</name>
<sequence length="207" mass="23975">MDSSNEPSSSSLSTLKTLKRKADDDLKVVVVPSKRARFLSTYRRDQEWSLPESIIHYMAMNPKNADVYQKMIQSCKYFFLKNPIIVVERFVSGGNEDRTVALFVYNDQERIKFPHVSSKFWITDEFKTYMREINQKPISSSLYTTFYRVDCKELKLNCGEISFDAFLFLASNVEDIHLGHTVVKNEDGSIVPFEKLIKLLPHVTNVV</sequence>
<evidence type="ECO:0000313" key="2">
    <source>
        <dbReference type="WBParaSite" id="ES5_v2.g25309.t1"/>
    </source>
</evidence>
<organism evidence="1 2">
    <name type="scientific">Panagrolaimus sp. ES5</name>
    <dbReference type="NCBI Taxonomy" id="591445"/>
    <lineage>
        <taxon>Eukaryota</taxon>
        <taxon>Metazoa</taxon>
        <taxon>Ecdysozoa</taxon>
        <taxon>Nematoda</taxon>
        <taxon>Chromadorea</taxon>
        <taxon>Rhabditida</taxon>
        <taxon>Tylenchina</taxon>
        <taxon>Panagrolaimomorpha</taxon>
        <taxon>Panagrolaimoidea</taxon>
        <taxon>Panagrolaimidae</taxon>
        <taxon>Panagrolaimus</taxon>
    </lineage>
</organism>
<reference evidence="2" key="1">
    <citation type="submission" date="2022-11" db="UniProtKB">
        <authorList>
            <consortium name="WormBaseParasite"/>
        </authorList>
    </citation>
    <scope>IDENTIFICATION</scope>
</reference>
<dbReference type="WBParaSite" id="ES5_v2.g25309.t1">
    <property type="protein sequence ID" value="ES5_v2.g25309.t1"/>
    <property type="gene ID" value="ES5_v2.g25309"/>
</dbReference>
<accession>A0AC34G6F4</accession>
<evidence type="ECO:0000313" key="1">
    <source>
        <dbReference type="Proteomes" id="UP000887579"/>
    </source>
</evidence>
<dbReference type="Proteomes" id="UP000887579">
    <property type="component" value="Unplaced"/>
</dbReference>
<proteinExistence type="predicted"/>